<reference evidence="4" key="1">
    <citation type="journal article" date="2019" name="Int. J. Syst. Evol. Microbiol.">
        <title>The Global Catalogue of Microorganisms (GCM) 10K type strain sequencing project: providing services to taxonomists for standard genome sequencing and annotation.</title>
        <authorList>
            <consortium name="The Broad Institute Genomics Platform"/>
            <consortium name="The Broad Institute Genome Sequencing Center for Infectious Disease"/>
            <person name="Wu L."/>
            <person name="Ma J."/>
        </authorList>
    </citation>
    <scope>NUCLEOTIDE SEQUENCE [LARGE SCALE GENOMIC DNA]</scope>
    <source>
        <strain evidence="4">NCAIM B.02333</strain>
    </source>
</reference>
<dbReference type="PANTHER" id="PTHR43433">
    <property type="entry name" value="HYDROLASE, ALPHA/BETA FOLD FAMILY PROTEIN"/>
    <property type="match status" value="1"/>
</dbReference>
<dbReference type="EMBL" id="JBHRWW010000007">
    <property type="protein sequence ID" value="MFC3689081.1"/>
    <property type="molecule type" value="Genomic_DNA"/>
</dbReference>
<protein>
    <submittedName>
        <fullName evidence="3">Alpha/beta fold hydrolase</fullName>
    </submittedName>
</protein>
<keyword evidence="4" id="KW-1185">Reference proteome</keyword>
<organism evidence="3 4">
    <name type="scientific">Aquipuribacter hungaricus</name>
    <dbReference type="NCBI Taxonomy" id="545624"/>
    <lineage>
        <taxon>Bacteria</taxon>
        <taxon>Bacillati</taxon>
        <taxon>Actinomycetota</taxon>
        <taxon>Actinomycetes</taxon>
        <taxon>Micrococcales</taxon>
        <taxon>Intrasporangiaceae</taxon>
        <taxon>Aquipuribacter</taxon>
    </lineage>
</organism>
<accession>A0ABV7WGU9</accession>
<dbReference type="RefSeq" id="WP_340292199.1">
    <property type="nucleotide sequence ID" value="NZ_JBBEOI010000063.1"/>
</dbReference>
<comment type="caution">
    <text evidence="3">The sequence shown here is derived from an EMBL/GenBank/DDBJ whole genome shotgun (WGS) entry which is preliminary data.</text>
</comment>
<sequence length="275" mass="29413">MTTTDAPAGTTAQPTDEPTIQPTTTGYVEHEGVRLYVETYGQGAPLVLLHGGMLSIDLDFATLVPDLARTRTVVGIELQGHGRTADTDRPVSYASHAGDVVAVLDSLGHERATVLGHSMGAGTALELAVRHPDRVDAVVAVSGSVRKEGLHPDLGDPSVYATSPIMPTADDFAAMRAEYERLSPHPERFDAFMLKLNEAQEGFFAGWSDAELAGVRCPVLFVQGDRDFTTVDHAALMLRLVAGSQLAVLPGTTHMDATRKPDLLLPVLHRFLDGL</sequence>
<proteinExistence type="predicted"/>
<evidence type="ECO:0000313" key="3">
    <source>
        <dbReference type="EMBL" id="MFC3689081.1"/>
    </source>
</evidence>
<dbReference type="InterPro" id="IPR050471">
    <property type="entry name" value="AB_hydrolase"/>
</dbReference>
<feature type="region of interest" description="Disordered" evidence="1">
    <location>
        <begin position="1"/>
        <end position="24"/>
    </location>
</feature>
<feature type="domain" description="AB hydrolase-1" evidence="2">
    <location>
        <begin position="45"/>
        <end position="143"/>
    </location>
</feature>
<evidence type="ECO:0000313" key="4">
    <source>
        <dbReference type="Proteomes" id="UP001595685"/>
    </source>
</evidence>
<keyword evidence="3" id="KW-0378">Hydrolase</keyword>
<gene>
    <name evidence="3" type="ORF">ACFOLH_12080</name>
</gene>
<dbReference type="InterPro" id="IPR029058">
    <property type="entry name" value="AB_hydrolase_fold"/>
</dbReference>
<dbReference type="PANTHER" id="PTHR43433:SF5">
    <property type="entry name" value="AB HYDROLASE-1 DOMAIN-CONTAINING PROTEIN"/>
    <property type="match status" value="1"/>
</dbReference>
<evidence type="ECO:0000256" key="1">
    <source>
        <dbReference type="SAM" id="MobiDB-lite"/>
    </source>
</evidence>
<dbReference type="InterPro" id="IPR000073">
    <property type="entry name" value="AB_hydrolase_1"/>
</dbReference>
<name>A0ABV7WGU9_9MICO</name>
<evidence type="ECO:0000259" key="2">
    <source>
        <dbReference type="Pfam" id="PF00561"/>
    </source>
</evidence>
<dbReference type="Pfam" id="PF00561">
    <property type="entry name" value="Abhydrolase_1"/>
    <property type="match status" value="1"/>
</dbReference>
<dbReference type="GO" id="GO:0016787">
    <property type="term" value="F:hydrolase activity"/>
    <property type="evidence" value="ECO:0007669"/>
    <property type="project" value="UniProtKB-KW"/>
</dbReference>
<dbReference type="PRINTS" id="PR00111">
    <property type="entry name" value="ABHYDROLASE"/>
</dbReference>
<dbReference type="Gene3D" id="3.40.50.1820">
    <property type="entry name" value="alpha/beta hydrolase"/>
    <property type="match status" value="1"/>
</dbReference>
<dbReference type="Proteomes" id="UP001595685">
    <property type="component" value="Unassembled WGS sequence"/>
</dbReference>
<dbReference type="SUPFAM" id="SSF53474">
    <property type="entry name" value="alpha/beta-Hydrolases"/>
    <property type="match status" value="1"/>
</dbReference>